<dbReference type="PANTHER" id="PTHR43289">
    <property type="entry name" value="MITOGEN-ACTIVATED PROTEIN KINASE KINASE KINASE 20-RELATED"/>
    <property type="match status" value="1"/>
</dbReference>
<sequence>MTWDLNQGDRVNGRFTLQSQIGKGGFATVWKARDETTGSTVALKLPDDSSHKRSVVRTRFEQESRILSELTSSVTPSCIGHPIDSNTARGRQYLALEYISGGDLSYQNGTGRGGSTTHSASDLPFAIAQMVAFLHHNDILHLDIKPKNIRYREDGTVALIDFNTSIRQETGDSTLFYADPYTPPELAPTDLRDAATGPWSDVYSAGKAIHYLLTGTTYDLDETPSGGVQPHSDGADCPQGVSSVIQDATKRDPSARPTDGCEFLEQLRTAADRSMPTAHLVESQHDITVEVGPDTSVGRPLRHEPTPDIKLLDSQQHISEQQFWIDWDGSRWVLYDTSLNGTYINDGSGWTWILSEDGYHQQLSAGRIDRTAAQPHEGAVLTGGTTIAPVDPGYGFQLVFATDE</sequence>
<evidence type="ECO:0000256" key="4">
    <source>
        <dbReference type="ARBA" id="ARBA00022840"/>
    </source>
</evidence>
<dbReference type="PANTHER" id="PTHR43289:SF6">
    <property type="entry name" value="SERINE_THREONINE-PROTEIN KINASE NEKL-3"/>
    <property type="match status" value="1"/>
</dbReference>
<dbReference type="CDD" id="cd14014">
    <property type="entry name" value="STKc_PknB_like"/>
    <property type="match status" value="1"/>
</dbReference>
<dbReference type="InterPro" id="IPR017441">
    <property type="entry name" value="Protein_kinase_ATP_BS"/>
</dbReference>
<dbReference type="InterPro" id="IPR000719">
    <property type="entry name" value="Prot_kinase_dom"/>
</dbReference>
<evidence type="ECO:0000256" key="2">
    <source>
        <dbReference type="ARBA" id="ARBA00022741"/>
    </source>
</evidence>
<evidence type="ECO:0000313" key="7">
    <source>
        <dbReference type="EMBL" id="OSP08278.1"/>
    </source>
</evidence>
<feature type="domain" description="Protein kinase" evidence="6">
    <location>
        <begin position="15"/>
        <end position="268"/>
    </location>
</feature>
<evidence type="ECO:0000259" key="6">
    <source>
        <dbReference type="PROSITE" id="PS50011"/>
    </source>
</evidence>
<dbReference type="AlphaFoldDB" id="A0A1X4H8W6"/>
<evidence type="ECO:0008006" key="9">
    <source>
        <dbReference type="Google" id="ProtNLM"/>
    </source>
</evidence>
<evidence type="ECO:0000313" key="8">
    <source>
        <dbReference type="Proteomes" id="UP000193587"/>
    </source>
</evidence>
<dbReference type="Gene3D" id="3.30.200.20">
    <property type="entry name" value="Phosphorylase Kinase, domain 1"/>
    <property type="match status" value="1"/>
</dbReference>
<dbReference type="PROSITE" id="PS50006">
    <property type="entry name" value="FHA_DOMAIN"/>
    <property type="match status" value="1"/>
</dbReference>
<dbReference type="CDD" id="cd00060">
    <property type="entry name" value="FHA"/>
    <property type="match status" value="1"/>
</dbReference>
<dbReference type="Pfam" id="PF00069">
    <property type="entry name" value="Pkinase"/>
    <property type="match status" value="1"/>
</dbReference>
<dbReference type="PROSITE" id="PS50011">
    <property type="entry name" value="PROTEIN_KINASE_DOM"/>
    <property type="match status" value="1"/>
</dbReference>
<comment type="caution">
    <text evidence="7">The sequence shown here is derived from an EMBL/GenBank/DDBJ whole genome shotgun (WGS) entry which is preliminary data.</text>
</comment>
<evidence type="ECO:0000256" key="3">
    <source>
        <dbReference type="ARBA" id="ARBA00022777"/>
    </source>
</evidence>
<reference evidence="7 8" key="1">
    <citation type="submission" date="2017-04" db="EMBL/GenBank/DDBJ databases">
        <title>MLSA of the genus Halorubrum.</title>
        <authorList>
            <person name="De La Haba R."/>
            <person name="Sanchez-Porro C."/>
            <person name="Infante-Dominguez C."/>
            <person name="Ventosa A."/>
        </authorList>
    </citation>
    <scope>NUCLEOTIDE SEQUENCE [LARGE SCALE GENOMIC DNA]</scope>
    <source>
        <strain evidence="7 8">DSM 17463</strain>
    </source>
</reference>
<dbReference type="InterPro" id="IPR011009">
    <property type="entry name" value="Kinase-like_dom_sf"/>
</dbReference>
<proteinExistence type="predicted"/>
<keyword evidence="4" id="KW-0067">ATP-binding</keyword>
<keyword evidence="2" id="KW-0547">Nucleotide-binding</keyword>
<name>A0A1X4H8W6_HALEZ</name>
<evidence type="ECO:0000259" key="5">
    <source>
        <dbReference type="PROSITE" id="PS50006"/>
    </source>
</evidence>
<gene>
    <name evidence="7" type="ORF">B9H04_06860</name>
</gene>
<organism evidence="7 8">
    <name type="scientific">Halorubrum ezzemoulense DSM 17463</name>
    <dbReference type="NCBI Taxonomy" id="1121945"/>
    <lineage>
        <taxon>Archaea</taxon>
        <taxon>Methanobacteriati</taxon>
        <taxon>Methanobacteriota</taxon>
        <taxon>Stenosarchaea group</taxon>
        <taxon>Halobacteria</taxon>
        <taxon>Halobacteriales</taxon>
        <taxon>Haloferacaceae</taxon>
        <taxon>Halorubrum</taxon>
    </lineage>
</organism>
<keyword evidence="3" id="KW-0418">Kinase</keyword>
<dbReference type="EMBL" id="NEDJ01000017">
    <property type="protein sequence ID" value="OSP08278.1"/>
    <property type="molecule type" value="Genomic_DNA"/>
</dbReference>
<dbReference type="Gene3D" id="1.10.510.10">
    <property type="entry name" value="Transferase(Phosphotransferase) domain 1"/>
    <property type="match status" value="1"/>
</dbReference>
<dbReference type="InterPro" id="IPR000253">
    <property type="entry name" value="FHA_dom"/>
</dbReference>
<feature type="domain" description="FHA" evidence="5">
    <location>
        <begin position="295"/>
        <end position="345"/>
    </location>
</feature>
<dbReference type="SMART" id="SM00240">
    <property type="entry name" value="FHA"/>
    <property type="match status" value="1"/>
</dbReference>
<dbReference type="GO" id="GO:0005524">
    <property type="term" value="F:ATP binding"/>
    <property type="evidence" value="ECO:0007669"/>
    <property type="project" value="UniProtKB-KW"/>
</dbReference>
<dbReference type="Gene3D" id="2.60.200.20">
    <property type="match status" value="1"/>
</dbReference>
<dbReference type="SUPFAM" id="SSF56112">
    <property type="entry name" value="Protein kinase-like (PK-like)"/>
    <property type="match status" value="1"/>
</dbReference>
<keyword evidence="1" id="KW-0808">Transferase</keyword>
<evidence type="ECO:0000256" key="1">
    <source>
        <dbReference type="ARBA" id="ARBA00022679"/>
    </source>
</evidence>
<dbReference type="STRING" id="1121945.GCA_000421805_02881"/>
<dbReference type="InterPro" id="IPR008984">
    <property type="entry name" value="SMAD_FHA_dom_sf"/>
</dbReference>
<dbReference type="SUPFAM" id="SSF49879">
    <property type="entry name" value="SMAD/FHA domain"/>
    <property type="match status" value="1"/>
</dbReference>
<dbReference type="Proteomes" id="UP000193587">
    <property type="component" value="Unassembled WGS sequence"/>
</dbReference>
<dbReference type="PROSITE" id="PS00107">
    <property type="entry name" value="PROTEIN_KINASE_ATP"/>
    <property type="match status" value="1"/>
</dbReference>
<dbReference type="RefSeq" id="WP_080508632.1">
    <property type="nucleotide sequence ID" value="NZ_ATXS01000017.1"/>
</dbReference>
<protein>
    <recommendedName>
        <fullName evidence="9">Serine/threonine protein kinase</fullName>
    </recommendedName>
</protein>
<accession>A0A1X4H8W6</accession>
<dbReference type="GO" id="GO:0004674">
    <property type="term" value="F:protein serine/threonine kinase activity"/>
    <property type="evidence" value="ECO:0007669"/>
    <property type="project" value="TreeGrafter"/>
</dbReference>
<dbReference type="SMART" id="SM00220">
    <property type="entry name" value="S_TKc"/>
    <property type="match status" value="1"/>
</dbReference>
<dbReference type="Pfam" id="PF00498">
    <property type="entry name" value="FHA"/>
    <property type="match status" value="1"/>
</dbReference>